<dbReference type="EMBL" id="FTNI01000001">
    <property type="protein sequence ID" value="SIQ16732.1"/>
    <property type="molecule type" value="Genomic_DNA"/>
</dbReference>
<feature type="compositionally biased region" description="Basic and acidic residues" evidence="5">
    <location>
        <begin position="1"/>
        <end position="13"/>
    </location>
</feature>
<sequence>MARDERVVRDRTRPKAGAARRSPVRQRQGPARSATWTRRLAVTALVLAALNLRPLVTSLGPVLEEARAALGMSAAVAGLLTSVPAVCFALVGSAAPRLARRYGPDGVVLAGMAAVALGLALRPFVGSTPVFLTLSGLALAGIAVANVLLPVVVKQRFPDRVGMMTGLYSMALNLGASAAAAVTVPLAGAFGGDWRAGLGSWAVLAAVAVPPWAALVRDGRRPTGPRRGHQLGQGTGPQAERTAGGDVAAEAGSRVRVARSPMAWALAAFFGLQSTSAYVIMGWLPQIFRDAGLSAEAAGLLFAVTSVLGVPLSFVLAAVAGRLRNQSGIAVLLGAFGLAGYAGLWAAPAATPWLWAVLLGVANCSFPLVLTMIAMRGRDGATVIRLSAFAQSVGYLLSVPGPILVGVLYQHSGGWHGPLAFVLCLMVSQIAAGYFAGRNRQI</sequence>
<dbReference type="AlphaFoldDB" id="A0A1N6QJS6"/>
<feature type="transmembrane region" description="Helical" evidence="6">
    <location>
        <begin position="353"/>
        <end position="374"/>
    </location>
</feature>
<dbReference type="PANTHER" id="PTHR23523:SF2">
    <property type="entry name" value="2-NITROIMIDAZOLE TRANSPORTER"/>
    <property type="match status" value="1"/>
</dbReference>
<dbReference type="SUPFAM" id="SSF103473">
    <property type="entry name" value="MFS general substrate transporter"/>
    <property type="match status" value="1"/>
</dbReference>
<feature type="transmembrane region" description="Helical" evidence="6">
    <location>
        <begin position="386"/>
        <end position="409"/>
    </location>
</feature>
<comment type="subcellular location">
    <subcellularLocation>
        <location evidence="1">Cell membrane</location>
        <topology evidence="1">Multi-pass membrane protein</topology>
    </subcellularLocation>
</comment>
<feature type="transmembrane region" description="Helical" evidence="6">
    <location>
        <begin position="107"/>
        <end position="125"/>
    </location>
</feature>
<feature type="domain" description="Major facilitator superfamily (MFS) profile" evidence="7">
    <location>
        <begin position="37"/>
        <end position="440"/>
    </location>
</feature>
<feature type="transmembrane region" description="Helical" evidence="6">
    <location>
        <begin position="415"/>
        <end position="436"/>
    </location>
</feature>
<feature type="transmembrane region" description="Helical" evidence="6">
    <location>
        <begin position="131"/>
        <end position="153"/>
    </location>
</feature>
<keyword evidence="4 6" id="KW-0472">Membrane</keyword>
<dbReference type="GO" id="GO:0022857">
    <property type="term" value="F:transmembrane transporter activity"/>
    <property type="evidence" value="ECO:0007669"/>
    <property type="project" value="InterPro"/>
</dbReference>
<dbReference type="GO" id="GO:0005886">
    <property type="term" value="C:plasma membrane"/>
    <property type="evidence" value="ECO:0007669"/>
    <property type="project" value="UniProtKB-SubCell"/>
</dbReference>
<dbReference type="InterPro" id="IPR020846">
    <property type="entry name" value="MFS_dom"/>
</dbReference>
<evidence type="ECO:0000256" key="2">
    <source>
        <dbReference type="ARBA" id="ARBA00022692"/>
    </source>
</evidence>
<evidence type="ECO:0000256" key="6">
    <source>
        <dbReference type="SAM" id="Phobius"/>
    </source>
</evidence>
<feature type="region of interest" description="Disordered" evidence="5">
    <location>
        <begin position="1"/>
        <end position="32"/>
    </location>
</feature>
<evidence type="ECO:0000256" key="3">
    <source>
        <dbReference type="ARBA" id="ARBA00022989"/>
    </source>
</evidence>
<feature type="transmembrane region" description="Helical" evidence="6">
    <location>
        <begin position="165"/>
        <end position="186"/>
    </location>
</feature>
<dbReference type="Proteomes" id="UP000186096">
    <property type="component" value="Unassembled WGS sequence"/>
</dbReference>
<evidence type="ECO:0000259" key="7">
    <source>
        <dbReference type="PROSITE" id="PS50850"/>
    </source>
</evidence>
<dbReference type="PANTHER" id="PTHR23523">
    <property type="match status" value="1"/>
</dbReference>
<dbReference type="InterPro" id="IPR011701">
    <property type="entry name" value="MFS"/>
</dbReference>
<dbReference type="InterPro" id="IPR052524">
    <property type="entry name" value="MFS_Cyanate_Porter"/>
</dbReference>
<dbReference type="STRING" id="58117.SAMN05421833_10118"/>
<evidence type="ECO:0000256" key="1">
    <source>
        <dbReference type="ARBA" id="ARBA00004651"/>
    </source>
</evidence>
<keyword evidence="9" id="KW-1185">Reference proteome</keyword>
<evidence type="ECO:0000313" key="8">
    <source>
        <dbReference type="EMBL" id="SIQ16732.1"/>
    </source>
</evidence>
<evidence type="ECO:0000256" key="5">
    <source>
        <dbReference type="SAM" id="MobiDB-lite"/>
    </source>
</evidence>
<feature type="transmembrane region" description="Helical" evidence="6">
    <location>
        <begin position="327"/>
        <end position="347"/>
    </location>
</feature>
<feature type="transmembrane region" description="Helical" evidence="6">
    <location>
        <begin position="68"/>
        <end position="95"/>
    </location>
</feature>
<feature type="transmembrane region" description="Helical" evidence="6">
    <location>
        <begin position="198"/>
        <end position="216"/>
    </location>
</feature>
<keyword evidence="2 6" id="KW-0812">Transmembrane</keyword>
<organism evidence="8 9">
    <name type="scientific">Microbispora rosea</name>
    <dbReference type="NCBI Taxonomy" id="58117"/>
    <lineage>
        <taxon>Bacteria</taxon>
        <taxon>Bacillati</taxon>
        <taxon>Actinomycetota</taxon>
        <taxon>Actinomycetes</taxon>
        <taxon>Streptosporangiales</taxon>
        <taxon>Streptosporangiaceae</taxon>
        <taxon>Microbispora</taxon>
    </lineage>
</organism>
<name>A0A1N6QJS6_9ACTN</name>
<dbReference type="InterPro" id="IPR036259">
    <property type="entry name" value="MFS_trans_sf"/>
</dbReference>
<feature type="transmembrane region" description="Helical" evidence="6">
    <location>
        <begin position="263"/>
        <end position="285"/>
    </location>
</feature>
<dbReference type="PROSITE" id="PS50850">
    <property type="entry name" value="MFS"/>
    <property type="match status" value="1"/>
</dbReference>
<dbReference type="Gene3D" id="1.20.1250.20">
    <property type="entry name" value="MFS general substrate transporter like domains"/>
    <property type="match status" value="1"/>
</dbReference>
<evidence type="ECO:0000313" key="9">
    <source>
        <dbReference type="Proteomes" id="UP000186096"/>
    </source>
</evidence>
<gene>
    <name evidence="8" type="ORF">SAMN05421833_10118</name>
</gene>
<feature type="region of interest" description="Disordered" evidence="5">
    <location>
        <begin position="218"/>
        <end position="246"/>
    </location>
</feature>
<dbReference type="CDD" id="cd17339">
    <property type="entry name" value="MFS_NIMT_CynX_like"/>
    <property type="match status" value="1"/>
</dbReference>
<accession>A0A1N6QJS6</accession>
<evidence type="ECO:0000256" key="4">
    <source>
        <dbReference type="ARBA" id="ARBA00023136"/>
    </source>
</evidence>
<proteinExistence type="predicted"/>
<protein>
    <submittedName>
        <fullName evidence="8">MFS transporter, CP family, cyanate transporter</fullName>
    </submittedName>
</protein>
<keyword evidence="3 6" id="KW-1133">Transmembrane helix</keyword>
<dbReference type="Pfam" id="PF07690">
    <property type="entry name" value="MFS_1"/>
    <property type="match status" value="1"/>
</dbReference>
<feature type="transmembrane region" description="Helical" evidence="6">
    <location>
        <begin position="297"/>
        <end position="320"/>
    </location>
</feature>
<reference evidence="9" key="1">
    <citation type="submission" date="2017-01" db="EMBL/GenBank/DDBJ databases">
        <authorList>
            <person name="Varghese N."/>
            <person name="Submissions S."/>
        </authorList>
    </citation>
    <scope>NUCLEOTIDE SEQUENCE [LARGE SCALE GENOMIC DNA]</scope>
    <source>
        <strain evidence="9">ATCC 12950</strain>
    </source>
</reference>